<reference evidence="2 3" key="1">
    <citation type="submission" date="2019-03" db="EMBL/GenBank/DDBJ databases">
        <title>First draft genome of Liparis tanakae, snailfish: a comprehensive survey of snailfish specific genes.</title>
        <authorList>
            <person name="Kim W."/>
            <person name="Song I."/>
            <person name="Jeong J.-H."/>
            <person name="Kim D."/>
            <person name="Kim S."/>
            <person name="Ryu S."/>
            <person name="Song J.Y."/>
            <person name="Lee S.K."/>
        </authorList>
    </citation>
    <scope>NUCLEOTIDE SEQUENCE [LARGE SCALE GENOMIC DNA]</scope>
    <source>
        <tissue evidence="2">Muscle</tissue>
    </source>
</reference>
<feature type="compositionally biased region" description="Acidic residues" evidence="1">
    <location>
        <begin position="15"/>
        <end position="26"/>
    </location>
</feature>
<evidence type="ECO:0000313" key="3">
    <source>
        <dbReference type="Proteomes" id="UP000314294"/>
    </source>
</evidence>
<dbReference type="AlphaFoldDB" id="A0A4Z2HJR6"/>
<gene>
    <name evidence="2" type="ORF">EYF80_024711</name>
</gene>
<keyword evidence="3" id="KW-1185">Reference proteome</keyword>
<name>A0A4Z2HJR6_9TELE</name>
<feature type="region of interest" description="Disordered" evidence="1">
    <location>
        <begin position="1"/>
        <end position="61"/>
    </location>
</feature>
<accession>A0A4Z2HJR6</accession>
<protein>
    <submittedName>
        <fullName evidence="2">Uncharacterized protein</fullName>
    </submittedName>
</protein>
<evidence type="ECO:0000313" key="2">
    <source>
        <dbReference type="EMBL" id="TNN65102.1"/>
    </source>
</evidence>
<dbReference type="EMBL" id="SRLO01000241">
    <property type="protein sequence ID" value="TNN65102.1"/>
    <property type="molecule type" value="Genomic_DNA"/>
</dbReference>
<evidence type="ECO:0000256" key="1">
    <source>
        <dbReference type="SAM" id="MobiDB-lite"/>
    </source>
</evidence>
<proteinExistence type="predicted"/>
<organism evidence="2 3">
    <name type="scientific">Liparis tanakae</name>
    <name type="common">Tanaka's snailfish</name>
    <dbReference type="NCBI Taxonomy" id="230148"/>
    <lineage>
        <taxon>Eukaryota</taxon>
        <taxon>Metazoa</taxon>
        <taxon>Chordata</taxon>
        <taxon>Craniata</taxon>
        <taxon>Vertebrata</taxon>
        <taxon>Euteleostomi</taxon>
        <taxon>Actinopterygii</taxon>
        <taxon>Neopterygii</taxon>
        <taxon>Teleostei</taxon>
        <taxon>Neoteleostei</taxon>
        <taxon>Acanthomorphata</taxon>
        <taxon>Eupercaria</taxon>
        <taxon>Perciformes</taxon>
        <taxon>Cottioidei</taxon>
        <taxon>Cottales</taxon>
        <taxon>Liparidae</taxon>
        <taxon>Liparis</taxon>
    </lineage>
</organism>
<sequence length="61" mass="6561">MEISGNASIRHVPLEEEEEEEEEEEGGGGVDARGLAHPHYQPAQTPVRGEARPRAQGSLLG</sequence>
<dbReference type="Proteomes" id="UP000314294">
    <property type="component" value="Unassembled WGS sequence"/>
</dbReference>
<comment type="caution">
    <text evidence="2">The sequence shown here is derived from an EMBL/GenBank/DDBJ whole genome shotgun (WGS) entry which is preliminary data.</text>
</comment>